<protein>
    <submittedName>
        <fullName evidence="1">Uncharacterized protein</fullName>
    </submittedName>
</protein>
<comment type="caution">
    <text evidence="1">The sequence shown here is derived from an EMBL/GenBank/DDBJ whole genome shotgun (WGS) entry which is preliminary data.</text>
</comment>
<evidence type="ECO:0000313" key="1">
    <source>
        <dbReference type="EMBL" id="ETE66772.1"/>
    </source>
</evidence>
<organism evidence="1 2">
    <name type="scientific">Ophiophagus hannah</name>
    <name type="common">King cobra</name>
    <name type="synonym">Naja hannah</name>
    <dbReference type="NCBI Taxonomy" id="8665"/>
    <lineage>
        <taxon>Eukaryota</taxon>
        <taxon>Metazoa</taxon>
        <taxon>Chordata</taxon>
        <taxon>Craniata</taxon>
        <taxon>Vertebrata</taxon>
        <taxon>Euteleostomi</taxon>
        <taxon>Lepidosauria</taxon>
        <taxon>Squamata</taxon>
        <taxon>Bifurcata</taxon>
        <taxon>Unidentata</taxon>
        <taxon>Episquamata</taxon>
        <taxon>Toxicofera</taxon>
        <taxon>Serpentes</taxon>
        <taxon>Colubroidea</taxon>
        <taxon>Elapidae</taxon>
        <taxon>Elapinae</taxon>
        <taxon>Ophiophagus</taxon>
    </lineage>
</organism>
<proteinExistence type="predicted"/>
<feature type="non-terminal residue" evidence="1">
    <location>
        <position position="1"/>
    </location>
</feature>
<keyword evidence="2" id="KW-1185">Reference proteome</keyword>
<gene>
    <name evidence="1" type="primary">C03B1.10</name>
    <name evidence="1" type="ORF">L345_07445</name>
</gene>
<sequence length="445" mass="50817">AALSQRHNTQENSFITDQGALTSLAEQRDYKNFEPCKSKSFKQDLASADDALLILYIIKLLRQQNIQLHLRLTLDNEFSNTVTVNLPKLRSNAEQYSTQNGNIYYQVLSRKPKGEEHFIGKSKLWESFLALFSNHQSGHMLATLSDKRGFCANAGALLVDQSIYPSGQADSIGSSTQQDKHPMSSGKLQDIYNQRMTIQKKRHEPQVRHLAREQNYVVHHNSIPIPLLHQEFISVLITITAEIFFVSEEYDLSRATVLLHFSQGEEVSEDIQHISSTNQSLNHQRCFIGKMGGIDRWTKGWMDGWMDGQMDGQMGEWVGGVHSISYKDANPMSFEIIGINLAVNREGEGERTSAIIQEVGQRCLAERRRKPASQPCRKDFQWRWIDPIEEERNKPSLTGKSQTKLNRGIGEAQVRLRLQNLQNLESIEQKIELDGKKRLWQQKGV</sequence>
<dbReference type="AlphaFoldDB" id="V8NYW1"/>
<name>V8NYW1_OPHHA</name>
<evidence type="ECO:0000313" key="2">
    <source>
        <dbReference type="Proteomes" id="UP000018936"/>
    </source>
</evidence>
<dbReference type="EMBL" id="AZIM01001486">
    <property type="protein sequence ID" value="ETE66772.1"/>
    <property type="molecule type" value="Genomic_DNA"/>
</dbReference>
<feature type="non-terminal residue" evidence="1">
    <location>
        <position position="445"/>
    </location>
</feature>
<reference evidence="1 2" key="1">
    <citation type="journal article" date="2013" name="Proc. Natl. Acad. Sci. U.S.A.">
        <title>The king cobra genome reveals dynamic gene evolution and adaptation in the snake venom system.</title>
        <authorList>
            <person name="Vonk F.J."/>
            <person name="Casewell N.R."/>
            <person name="Henkel C.V."/>
            <person name="Heimberg A.M."/>
            <person name="Jansen H.J."/>
            <person name="McCleary R.J."/>
            <person name="Kerkkamp H.M."/>
            <person name="Vos R.A."/>
            <person name="Guerreiro I."/>
            <person name="Calvete J.J."/>
            <person name="Wuster W."/>
            <person name="Woods A.E."/>
            <person name="Logan J.M."/>
            <person name="Harrison R.A."/>
            <person name="Castoe T.A."/>
            <person name="de Koning A.P."/>
            <person name="Pollock D.D."/>
            <person name="Yandell M."/>
            <person name="Calderon D."/>
            <person name="Renjifo C."/>
            <person name="Currier R.B."/>
            <person name="Salgado D."/>
            <person name="Pla D."/>
            <person name="Sanz L."/>
            <person name="Hyder A.S."/>
            <person name="Ribeiro J.M."/>
            <person name="Arntzen J.W."/>
            <person name="van den Thillart G.E."/>
            <person name="Boetzer M."/>
            <person name="Pirovano W."/>
            <person name="Dirks R.P."/>
            <person name="Spaink H.P."/>
            <person name="Duboule D."/>
            <person name="McGlinn E."/>
            <person name="Kini R.M."/>
            <person name="Richardson M.K."/>
        </authorList>
    </citation>
    <scope>NUCLEOTIDE SEQUENCE</scope>
    <source>
        <tissue evidence="1">Blood</tissue>
    </source>
</reference>
<dbReference type="Proteomes" id="UP000018936">
    <property type="component" value="Unassembled WGS sequence"/>
</dbReference>
<accession>V8NYW1</accession>